<evidence type="ECO:0000256" key="2">
    <source>
        <dbReference type="ARBA" id="ARBA00022448"/>
    </source>
</evidence>
<dbReference type="Gene3D" id="3.30.70.1350">
    <property type="entry name" value="Cation efflux protein, cytoplasmic domain"/>
    <property type="match status" value="1"/>
</dbReference>
<dbReference type="InterPro" id="IPR027469">
    <property type="entry name" value="Cation_efflux_TMD_sf"/>
</dbReference>
<dbReference type="STRING" id="5364.A0A5C3NB73"/>
<sequence>MEDRGQGAERIMQALQGGGDRGSQITLVGLFSNVGLTATKGTAGWFLNSAALLAEAGHSLSDLLGDFVTLFCWKLSRRPPSERYPFGFAKFETLGTTIMSLILIGGALGIGYHSYYLLLHTLSETAAALPPGPTQAVLQTVKDAAQQLPIAPAGATAHAHEHALDPNAAWFAALSVGVKEWLYRATKKVADDEKSPVLLANAVHHRSDAYSSAVALAAILGTWWFPALPLDPLGGLLISVVILRQGVSLLRGAFGDLTDAGVPWRSRKAINDALQPLLSTYPIDPQSQKQVERQMLFAIRSLRARRAGALVFVDLVADVPKSMSVAESADLEERIASTLKEARREVTEVRVRFNPIDETDIEARHGHAHTDSKLH</sequence>
<keyword evidence="3" id="KW-0812">Transmembrane</keyword>
<proteinExistence type="predicted"/>
<accession>A0A5C3NB73</accession>
<reference evidence="8 9" key="1">
    <citation type="journal article" date="2019" name="Nat. Ecol. Evol.">
        <title>Megaphylogeny resolves global patterns of mushroom evolution.</title>
        <authorList>
            <person name="Varga T."/>
            <person name="Krizsan K."/>
            <person name="Foldi C."/>
            <person name="Dima B."/>
            <person name="Sanchez-Garcia M."/>
            <person name="Sanchez-Ramirez S."/>
            <person name="Szollosi G.J."/>
            <person name="Szarkandi J.G."/>
            <person name="Papp V."/>
            <person name="Albert L."/>
            <person name="Andreopoulos W."/>
            <person name="Angelini C."/>
            <person name="Antonin V."/>
            <person name="Barry K.W."/>
            <person name="Bougher N.L."/>
            <person name="Buchanan P."/>
            <person name="Buyck B."/>
            <person name="Bense V."/>
            <person name="Catcheside P."/>
            <person name="Chovatia M."/>
            <person name="Cooper J."/>
            <person name="Damon W."/>
            <person name="Desjardin D."/>
            <person name="Finy P."/>
            <person name="Geml J."/>
            <person name="Haridas S."/>
            <person name="Hughes K."/>
            <person name="Justo A."/>
            <person name="Karasinski D."/>
            <person name="Kautmanova I."/>
            <person name="Kiss B."/>
            <person name="Kocsube S."/>
            <person name="Kotiranta H."/>
            <person name="LaButti K.M."/>
            <person name="Lechner B.E."/>
            <person name="Liimatainen K."/>
            <person name="Lipzen A."/>
            <person name="Lukacs Z."/>
            <person name="Mihaltcheva S."/>
            <person name="Morgado L.N."/>
            <person name="Niskanen T."/>
            <person name="Noordeloos M.E."/>
            <person name="Ohm R.A."/>
            <person name="Ortiz-Santana B."/>
            <person name="Ovrebo C."/>
            <person name="Racz N."/>
            <person name="Riley R."/>
            <person name="Savchenko A."/>
            <person name="Shiryaev A."/>
            <person name="Soop K."/>
            <person name="Spirin V."/>
            <person name="Szebenyi C."/>
            <person name="Tomsovsky M."/>
            <person name="Tulloss R.E."/>
            <person name="Uehling J."/>
            <person name="Grigoriev I.V."/>
            <person name="Vagvolgyi C."/>
            <person name="Papp T."/>
            <person name="Martin F.M."/>
            <person name="Miettinen O."/>
            <person name="Hibbett D.S."/>
            <person name="Nagy L.G."/>
        </authorList>
    </citation>
    <scope>NUCLEOTIDE SEQUENCE [LARGE SCALE GENOMIC DNA]</scope>
    <source>
        <strain evidence="8 9">OMC1185</strain>
    </source>
</reference>
<dbReference type="Proteomes" id="UP000305948">
    <property type="component" value="Unassembled WGS sequence"/>
</dbReference>
<dbReference type="GO" id="GO:0016020">
    <property type="term" value="C:membrane"/>
    <property type="evidence" value="ECO:0007669"/>
    <property type="project" value="UniProtKB-SubCell"/>
</dbReference>
<dbReference type="InterPro" id="IPR036837">
    <property type="entry name" value="Cation_efflux_CTD_sf"/>
</dbReference>
<dbReference type="GO" id="GO:0098771">
    <property type="term" value="P:inorganic ion homeostasis"/>
    <property type="evidence" value="ECO:0007669"/>
    <property type="project" value="UniProtKB-ARBA"/>
</dbReference>
<keyword evidence="9" id="KW-1185">Reference proteome</keyword>
<evidence type="ECO:0000313" key="8">
    <source>
        <dbReference type="EMBL" id="TFK54275.1"/>
    </source>
</evidence>
<dbReference type="InterPro" id="IPR058533">
    <property type="entry name" value="Cation_efflux_TM"/>
</dbReference>
<dbReference type="GO" id="GO:0030003">
    <property type="term" value="P:intracellular monoatomic cation homeostasis"/>
    <property type="evidence" value="ECO:0007669"/>
    <property type="project" value="UniProtKB-ARBA"/>
</dbReference>
<keyword evidence="2" id="KW-0813">Transport</keyword>
<evidence type="ECO:0000259" key="7">
    <source>
        <dbReference type="Pfam" id="PF16916"/>
    </source>
</evidence>
<evidence type="ECO:0000313" key="9">
    <source>
        <dbReference type="Proteomes" id="UP000305948"/>
    </source>
</evidence>
<comment type="subcellular location">
    <subcellularLocation>
        <location evidence="1">Membrane</location>
        <topology evidence="1">Multi-pass membrane protein</topology>
    </subcellularLocation>
</comment>
<evidence type="ECO:0000256" key="1">
    <source>
        <dbReference type="ARBA" id="ARBA00004141"/>
    </source>
</evidence>
<dbReference type="Pfam" id="PF16916">
    <property type="entry name" value="ZT_dimer"/>
    <property type="match status" value="1"/>
</dbReference>
<gene>
    <name evidence="8" type="ORF">OE88DRAFT_1695546</name>
</gene>
<feature type="domain" description="Cation efflux protein cytoplasmic" evidence="7">
    <location>
        <begin position="299"/>
        <end position="355"/>
    </location>
</feature>
<feature type="domain" description="Cation efflux protein transmembrane" evidence="6">
    <location>
        <begin position="141"/>
        <end position="257"/>
    </location>
</feature>
<dbReference type="Gene3D" id="1.20.1510.10">
    <property type="entry name" value="Cation efflux protein transmembrane domain"/>
    <property type="match status" value="1"/>
</dbReference>
<dbReference type="SUPFAM" id="SSF160240">
    <property type="entry name" value="Cation efflux protein cytoplasmic domain-like"/>
    <property type="match status" value="1"/>
</dbReference>
<dbReference type="SUPFAM" id="SSF161111">
    <property type="entry name" value="Cation efflux protein transmembrane domain-like"/>
    <property type="match status" value="1"/>
</dbReference>
<dbReference type="GO" id="GO:0008324">
    <property type="term" value="F:monoatomic cation transmembrane transporter activity"/>
    <property type="evidence" value="ECO:0007669"/>
    <property type="project" value="InterPro"/>
</dbReference>
<name>A0A5C3NB73_9AGAM</name>
<dbReference type="PANTHER" id="PTHR43840">
    <property type="entry name" value="MITOCHONDRIAL METAL TRANSPORTER 1-RELATED"/>
    <property type="match status" value="1"/>
</dbReference>
<dbReference type="Pfam" id="PF01545">
    <property type="entry name" value="Cation_efflux"/>
    <property type="match status" value="2"/>
</dbReference>
<dbReference type="PANTHER" id="PTHR43840:SF15">
    <property type="entry name" value="MITOCHONDRIAL METAL TRANSPORTER 1-RELATED"/>
    <property type="match status" value="1"/>
</dbReference>
<dbReference type="InterPro" id="IPR027470">
    <property type="entry name" value="Cation_efflux_CTD"/>
</dbReference>
<evidence type="ECO:0000256" key="5">
    <source>
        <dbReference type="ARBA" id="ARBA00023136"/>
    </source>
</evidence>
<keyword evidence="4" id="KW-1133">Transmembrane helix</keyword>
<evidence type="ECO:0000256" key="4">
    <source>
        <dbReference type="ARBA" id="ARBA00022989"/>
    </source>
</evidence>
<dbReference type="OrthoDB" id="435980at2759"/>
<protein>
    <submittedName>
        <fullName evidence="8">Cation efflux protein</fullName>
    </submittedName>
</protein>
<evidence type="ECO:0000259" key="6">
    <source>
        <dbReference type="Pfam" id="PF01545"/>
    </source>
</evidence>
<organism evidence="8 9">
    <name type="scientific">Heliocybe sulcata</name>
    <dbReference type="NCBI Taxonomy" id="5364"/>
    <lineage>
        <taxon>Eukaryota</taxon>
        <taxon>Fungi</taxon>
        <taxon>Dikarya</taxon>
        <taxon>Basidiomycota</taxon>
        <taxon>Agaricomycotina</taxon>
        <taxon>Agaricomycetes</taxon>
        <taxon>Gloeophyllales</taxon>
        <taxon>Gloeophyllaceae</taxon>
        <taxon>Heliocybe</taxon>
    </lineage>
</organism>
<keyword evidence="5" id="KW-0472">Membrane</keyword>
<feature type="domain" description="Cation efflux protein transmembrane" evidence="6">
    <location>
        <begin position="27"/>
        <end position="121"/>
    </location>
</feature>
<dbReference type="InterPro" id="IPR050291">
    <property type="entry name" value="CDF_Transporter"/>
</dbReference>
<evidence type="ECO:0000256" key="3">
    <source>
        <dbReference type="ARBA" id="ARBA00022692"/>
    </source>
</evidence>
<dbReference type="EMBL" id="ML213506">
    <property type="protein sequence ID" value="TFK54275.1"/>
    <property type="molecule type" value="Genomic_DNA"/>
</dbReference>
<dbReference type="AlphaFoldDB" id="A0A5C3NB73"/>